<evidence type="ECO:0000256" key="3">
    <source>
        <dbReference type="ARBA" id="ARBA00023015"/>
    </source>
</evidence>
<dbReference type="InterPro" id="IPR000524">
    <property type="entry name" value="Tscrpt_reg_HTH_GntR"/>
</dbReference>
<dbReference type="CDD" id="cd00609">
    <property type="entry name" value="AAT_like"/>
    <property type="match status" value="1"/>
</dbReference>
<evidence type="ECO:0000313" key="9">
    <source>
        <dbReference type="Proteomes" id="UP000289465"/>
    </source>
</evidence>
<dbReference type="SUPFAM" id="SSF46785">
    <property type="entry name" value="Winged helix' DNA-binding domain"/>
    <property type="match status" value="1"/>
</dbReference>
<keyword evidence="4" id="KW-0238">DNA-binding</keyword>
<feature type="region of interest" description="Disordered" evidence="6">
    <location>
        <begin position="101"/>
        <end position="124"/>
    </location>
</feature>
<dbReference type="InterPro" id="IPR004839">
    <property type="entry name" value="Aminotransferase_I/II_large"/>
</dbReference>
<dbReference type="GO" id="GO:0003700">
    <property type="term" value="F:DNA-binding transcription factor activity"/>
    <property type="evidence" value="ECO:0007669"/>
    <property type="project" value="InterPro"/>
</dbReference>
<dbReference type="InterPro" id="IPR051446">
    <property type="entry name" value="HTH_trans_reg/aminotransferase"/>
</dbReference>
<name>A0A446CPA6_9BURK</name>
<keyword evidence="5" id="KW-0804">Transcription</keyword>
<evidence type="ECO:0000313" key="8">
    <source>
        <dbReference type="EMBL" id="SSW69591.1"/>
    </source>
</evidence>
<dbReference type="CDD" id="cd07377">
    <property type="entry name" value="WHTH_GntR"/>
    <property type="match status" value="1"/>
</dbReference>
<dbReference type="Gene3D" id="1.10.10.10">
    <property type="entry name" value="Winged helix-like DNA-binding domain superfamily/Winged helix DNA-binding domain"/>
    <property type="match status" value="1"/>
</dbReference>
<protein>
    <submittedName>
        <fullName evidence="8">HTH-type transcriptional regulatory protein GabR</fullName>
    </submittedName>
</protein>
<dbReference type="Gene3D" id="3.40.640.10">
    <property type="entry name" value="Type I PLP-dependent aspartate aminotransferase-like (Major domain)"/>
    <property type="match status" value="1"/>
</dbReference>
<dbReference type="InterPro" id="IPR015421">
    <property type="entry name" value="PyrdxlP-dep_Trfase_major"/>
</dbReference>
<dbReference type="PANTHER" id="PTHR46577:SF1">
    <property type="entry name" value="HTH-TYPE TRANSCRIPTIONAL REGULATORY PROTEIN GABR"/>
    <property type="match status" value="1"/>
</dbReference>
<dbReference type="Pfam" id="PF00155">
    <property type="entry name" value="Aminotran_1_2"/>
    <property type="match status" value="1"/>
</dbReference>
<dbReference type="Pfam" id="PF00392">
    <property type="entry name" value="GntR"/>
    <property type="match status" value="1"/>
</dbReference>
<sequence length="508" mass="55663">MGAGLQGVIDLTQKFNYPVWCAVSIDRQGALPLHVQIFDQLRQRIVDGDLKKGARLPPSRKLAAELHVSRNTIILVYDRLLSEGYVEGKIGIGTFIAADLPEDSRPRRDTSPSPDGQQHAPPHVSRRAGALLRLPLPSERNGSYSLSPTVPALDQLPFDQFAKVSAQYWRSAPTTDLGYGSPLGLPDLRREIALYLREAHGLTCSMEQILVISGTTQGFLLAGHVLADPEDEVIVEDPAYLTRVAALTCGGLRLVHVPIDQEGLDCQRFDAYSPHAKLIVASPTNQFPFGSTMPLHKRLNLLEWARDRDAWIIEYDFNNAFHFSGRALPPLAALDRGGRVVYIGNFNRSVSPALNLAYMVVPEALIEAFSRGHHIFSFQAAVPMQGVIADFMGSGQLAAHIRRMGSRYRERANLVVQCLKSLPGIELDISATGAGLHLSAIPKVAVDDMAVSNALLAHRIDVPAMSGYCMNQPARTGFVIGFGNTPIERIAPAIRRFSEELQRVRGHG</sequence>
<comment type="similarity">
    <text evidence="1">In the C-terminal section; belongs to the class-I pyridoxal-phosphate-dependent aminotransferase family.</text>
</comment>
<dbReference type="EMBL" id="UFQC01000019">
    <property type="protein sequence ID" value="SSW69591.1"/>
    <property type="molecule type" value="Genomic_DNA"/>
</dbReference>
<accession>A0A446CPA6</accession>
<dbReference type="PROSITE" id="PS50949">
    <property type="entry name" value="HTH_GNTR"/>
    <property type="match status" value="1"/>
</dbReference>
<evidence type="ECO:0000259" key="7">
    <source>
        <dbReference type="PROSITE" id="PS50949"/>
    </source>
</evidence>
<dbReference type="AlphaFoldDB" id="A0A446CPA6"/>
<evidence type="ECO:0000256" key="4">
    <source>
        <dbReference type="ARBA" id="ARBA00023125"/>
    </source>
</evidence>
<evidence type="ECO:0000256" key="6">
    <source>
        <dbReference type="SAM" id="MobiDB-lite"/>
    </source>
</evidence>
<dbReference type="PANTHER" id="PTHR46577">
    <property type="entry name" value="HTH-TYPE TRANSCRIPTIONAL REGULATORY PROTEIN GABR"/>
    <property type="match status" value="1"/>
</dbReference>
<dbReference type="RefSeq" id="WP_165360226.1">
    <property type="nucleotide sequence ID" value="NZ_UFQC01000019.1"/>
</dbReference>
<dbReference type="GO" id="GO:0003677">
    <property type="term" value="F:DNA binding"/>
    <property type="evidence" value="ECO:0007669"/>
    <property type="project" value="UniProtKB-KW"/>
</dbReference>
<proteinExistence type="inferred from homology"/>
<dbReference type="Proteomes" id="UP000289465">
    <property type="component" value="Unassembled WGS sequence"/>
</dbReference>
<dbReference type="SMART" id="SM00345">
    <property type="entry name" value="HTH_GNTR"/>
    <property type="match status" value="1"/>
</dbReference>
<keyword evidence="2" id="KW-0663">Pyridoxal phosphate</keyword>
<dbReference type="GO" id="GO:0030170">
    <property type="term" value="F:pyridoxal phosphate binding"/>
    <property type="evidence" value="ECO:0007669"/>
    <property type="project" value="InterPro"/>
</dbReference>
<dbReference type="SUPFAM" id="SSF53383">
    <property type="entry name" value="PLP-dependent transferases"/>
    <property type="match status" value="1"/>
</dbReference>
<evidence type="ECO:0000256" key="1">
    <source>
        <dbReference type="ARBA" id="ARBA00005384"/>
    </source>
</evidence>
<evidence type="ECO:0000256" key="2">
    <source>
        <dbReference type="ARBA" id="ARBA00022898"/>
    </source>
</evidence>
<reference evidence="8 9" key="1">
    <citation type="submission" date="2018-07" db="EMBL/GenBank/DDBJ databases">
        <authorList>
            <person name="Peeters C."/>
        </authorList>
    </citation>
    <scope>NUCLEOTIDE SEQUENCE [LARGE SCALE GENOMIC DNA]</scope>
    <source>
        <strain evidence="8 9">LMG 30378</strain>
    </source>
</reference>
<dbReference type="InterPro" id="IPR015424">
    <property type="entry name" value="PyrdxlP-dep_Trfase"/>
</dbReference>
<organism evidence="8 9">
    <name type="scientific">Achromobacter veterisilvae</name>
    <dbReference type="NCBI Taxonomy" id="2069367"/>
    <lineage>
        <taxon>Bacteria</taxon>
        <taxon>Pseudomonadati</taxon>
        <taxon>Pseudomonadota</taxon>
        <taxon>Betaproteobacteria</taxon>
        <taxon>Burkholderiales</taxon>
        <taxon>Alcaligenaceae</taxon>
        <taxon>Achromobacter</taxon>
    </lineage>
</organism>
<dbReference type="InterPro" id="IPR036390">
    <property type="entry name" value="WH_DNA-bd_sf"/>
</dbReference>
<keyword evidence="3" id="KW-0805">Transcription regulation</keyword>
<dbReference type="InterPro" id="IPR036388">
    <property type="entry name" value="WH-like_DNA-bd_sf"/>
</dbReference>
<gene>
    <name evidence="8" type="primary">gabR_4</name>
    <name evidence="8" type="ORF">AVE30378_03570</name>
</gene>
<feature type="domain" description="HTH gntR-type" evidence="7">
    <location>
        <begin position="31"/>
        <end position="99"/>
    </location>
</feature>
<evidence type="ECO:0000256" key="5">
    <source>
        <dbReference type="ARBA" id="ARBA00023163"/>
    </source>
</evidence>